<gene>
    <name evidence="1" type="ordered locus">Marky_2121</name>
</gene>
<protein>
    <submittedName>
        <fullName evidence="1">Uncharacterized protein</fullName>
    </submittedName>
</protein>
<dbReference type="KEGG" id="mhd:Marky_2121"/>
<sequence length="192" mass="21142">MSKQWMEAFEARIYTDTYRIYGMIHLAPAGRVGRAQATADLLNLEARPTLAVSGARLYAPGYAHPPEAREALGTVTSIAVPKEQILWVVGGRPATPSAQGLVKARRLALIFPGFFLVGKLFGPGDLRFPEWLAVTKPFQTLFEAELYLLGMEHPLSAPKPVDTFEFVTVNLRRVQGFTDVPQQQEAALTVFG</sequence>
<dbReference type="Pfam" id="PF20660">
    <property type="entry name" value="DUF6812"/>
    <property type="match status" value="1"/>
</dbReference>
<dbReference type="eggNOG" id="ENOG503074R">
    <property type="taxonomic scope" value="Bacteria"/>
</dbReference>
<dbReference type="STRING" id="869210.Marky_2121"/>
<name>F2NPR9_MARHT</name>
<dbReference type="EMBL" id="CP002630">
    <property type="protein sequence ID" value="AEB12845.1"/>
    <property type="molecule type" value="Genomic_DNA"/>
</dbReference>
<dbReference type="AlphaFoldDB" id="F2NPR9"/>
<evidence type="ECO:0000313" key="2">
    <source>
        <dbReference type="Proteomes" id="UP000007030"/>
    </source>
</evidence>
<dbReference type="InterPro" id="IPR049210">
    <property type="entry name" value="DUF6812"/>
</dbReference>
<evidence type="ECO:0000313" key="1">
    <source>
        <dbReference type="EMBL" id="AEB12845.1"/>
    </source>
</evidence>
<dbReference type="HOGENOM" id="CLU_1447013_0_0_0"/>
<keyword evidence="2" id="KW-1185">Reference proteome</keyword>
<accession>F2NPR9</accession>
<dbReference type="Proteomes" id="UP000007030">
    <property type="component" value="Chromosome"/>
</dbReference>
<organism evidence="1 2">
    <name type="scientific">Marinithermus hydrothermalis (strain DSM 14884 / JCM 11576 / T1)</name>
    <dbReference type="NCBI Taxonomy" id="869210"/>
    <lineage>
        <taxon>Bacteria</taxon>
        <taxon>Thermotogati</taxon>
        <taxon>Deinococcota</taxon>
        <taxon>Deinococci</taxon>
        <taxon>Thermales</taxon>
        <taxon>Thermaceae</taxon>
        <taxon>Marinithermus</taxon>
    </lineage>
</organism>
<reference evidence="1 2" key="1">
    <citation type="journal article" date="2012" name="Stand. Genomic Sci.">
        <title>Complete genome sequence of the aerobic, heterotroph Marinithermus hydrothermalis type strain (T1(T)) from a deep-sea hydrothermal vent chimney.</title>
        <authorList>
            <person name="Copeland A."/>
            <person name="Gu W."/>
            <person name="Yasawong M."/>
            <person name="Lapidus A."/>
            <person name="Lucas S."/>
            <person name="Deshpande S."/>
            <person name="Pagani I."/>
            <person name="Tapia R."/>
            <person name="Cheng J.F."/>
            <person name="Goodwin L.A."/>
            <person name="Pitluck S."/>
            <person name="Liolios K."/>
            <person name="Ivanova N."/>
            <person name="Mavromatis K."/>
            <person name="Mikhailova N."/>
            <person name="Pati A."/>
            <person name="Chen A."/>
            <person name="Palaniappan K."/>
            <person name="Land M."/>
            <person name="Pan C."/>
            <person name="Brambilla E.M."/>
            <person name="Rohde M."/>
            <person name="Tindall B.J."/>
            <person name="Sikorski J."/>
            <person name="Goker M."/>
            <person name="Detter J.C."/>
            <person name="Bristow J."/>
            <person name="Eisen J.A."/>
            <person name="Markowitz V."/>
            <person name="Hugenholtz P."/>
            <person name="Kyrpides N.C."/>
            <person name="Klenk H.P."/>
            <person name="Woyke T."/>
        </authorList>
    </citation>
    <scope>NUCLEOTIDE SEQUENCE [LARGE SCALE GENOMIC DNA]</scope>
    <source>
        <strain evidence="2">DSM 14884 / JCM 11576 / T1</strain>
    </source>
</reference>
<proteinExistence type="predicted"/>
<dbReference type="OrthoDB" id="31182at2"/>